<dbReference type="SUPFAM" id="SSF48452">
    <property type="entry name" value="TPR-like"/>
    <property type="match status" value="2"/>
</dbReference>
<keyword evidence="1" id="KW-0802">TPR repeat</keyword>
<protein>
    <submittedName>
        <fullName evidence="4">CHAT domain-containing protein</fullName>
    </submittedName>
</protein>
<dbReference type="Pfam" id="PF12770">
    <property type="entry name" value="CHAT"/>
    <property type="match status" value="1"/>
</dbReference>
<dbReference type="EMBL" id="JADEYP010000034">
    <property type="protein sequence ID" value="MCA5006435.1"/>
    <property type="molecule type" value="Genomic_DNA"/>
</dbReference>
<dbReference type="Gene3D" id="1.25.40.10">
    <property type="entry name" value="Tetratricopeptide repeat domain"/>
    <property type="match status" value="2"/>
</dbReference>
<dbReference type="PROSITE" id="PS50005">
    <property type="entry name" value="TPR"/>
    <property type="match status" value="1"/>
</dbReference>
<sequence length="848" mass="98347">MEQYIKYSLFYFCLIIILWSCRETNKNQPIALQQFPSITFEDFGEITDNHPDRYISNPDSFLNTTHLTPKDDYENAVYAYGLVMMAYNLRENGRIFKSIQYYERALNFAKIHTIADFDIGLYILKPLSALYINVDDNQKAIGILEDLVQSQPIQENTSGLINNLANAYIYNHESNRAIKLLSKHIIEKKTSVHKALSFNSLATAYAKSQDTINSIRYNEYAIAEFEKFELRRDTLIWYCSALTQYAELHHSSKQAVKAIEILNHNFAGTQYRNKANAHLSLASIYFEDENYDAALKSYTKAFENFRQGNSKYFLDYKYTYTLLGLARSYKAQNQSDSALYYYEWAVENDFRTQQLITSEANQLINNVWNKSIIEELIELYSNNPTIHSSDNRKTLLWCIELSKARLLINEINRSDNWTSASNQVKSGVQQIRQFYQRLDASESEEDKKNILEHIAKLKIEFDLSERYFENINFNPSKDKFLNRILNNNNAYYSYYIHTDKSLSILYNIKNDISLKRINDKSIIDSLNNFKTTYFNNSPKNFNNNPDRYKDLAKHYSQILLPQLDKKQSDVFLSLDGSLYGIPFDALYREDFLVKNHNFAYLNSFLLFDFITNNTSTHDAEISLLYRSEYPKPLPHLEFVKEEVNNLTTKFKTLAIPPPLQNDSTIREAFTKINIIHIAAHTILDSIEAPNLYLHQAISTNQLRFFDINTPLVFLSACNTGSGRPLPSEGTESIQRVFMSKNVPSVISTYWFANDEVMLNLTSNFYNQLQESKNPMVALADAKRNFLKQASAQRQNPWYWANINYTGIGNKVGLKKSSNLPIVIMGLTIFALIGFFTFKRLSRSNKISI</sequence>
<comment type="caution">
    <text evidence="4">The sequence shown here is derived from an EMBL/GenBank/DDBJ whole genome shotgun (WGS) entry which is preliminary data.</text>
</comment>
<evidence type="ECO:0000259" key="3">
    <source>
        <dbReference type="Pfam" id="PF12770"/>
    </source>
</evidence>
<evidence type="ECO:0000313" key="5">
    <source>
        <dbReference type="Proteomes" id="UP001165302"/>
    </source>
</evidence>
<dbReference type="SMART" id="SM00028">
    <property type="entry name" value="TPR"/>
    <property type="match status" value="5"/>
</dbReference>
<evidence type="ECO:0000313" key="4">
    <source>
        <dbReference type="EMBL" id="MCA5006435.1"/>
    </source>
</evidence>
<keyword evidence="2" id="KW-1133">Transmembrane helix</keyword>
<dbReference type="InterPro" id="IPR024983">
    <property type="entry name" value="CHAT_dom"/>
</dbReference>
<dbReference type="RefSeq" id="WP_225554795.1">
    <property type="nucleotide sequence ID" value="NZ_JADEYP010000034.1"/>
</dbReference>
<keyword evidence="5" id="KW-1185">Reference proteome</keyword>
<gene>
    <name evidence="4" type="ORF">IPZ78_14905</name>
</gene>
<feature type="repeat" description="TPR" evidence="1">
    <location>
        <begin position="275"/>
        <end position="308"/>
    </location>
</feature>
<evidence type="ECO:0000256" key="2">
    <source>
        <dbReference type="SAM" id="Phobius"/>
    </source>
</evidence>
<proteinExistence type="predicted"/>
<feature type="transmembrane region" description="Helical" evidence="2">
    <location>
        <begin position="819"/>
        <end position="837"/>
    </location>
</feature>
<feature type="domain" description="CHAT" evidence="3">
    <location>
        <begin position="558"/>
        <end position="804"/>
    </location>
</feature>
<organism evidence="4 5">
    <name type="scientific">Sphingobacterium bovistauri</name>
    <dbReference type="NCBI Taxonomy" id="2781959"/>
    <lineage>
        <taxon>Bacteria</taxon>
        <taxon>Pseudomonadati</taxon>
        <taxon>Bacteroidota</taxon>
        <taxon>Sphingobacteriia</taxon>
        <taxon>Sphingobacteriales</taxon>
        <taxon>Sphingobacteriaceae</taxon>
        <taxon>Sphingobacterium</taxon>
    </lineage>
</organism>
<reference evidence="4" key="1">
    <citation type="submission" date="2020-10" db="EMBL/GenBank/DDBJ databases">
        <authorList>
            <person name="Lu T."/>
            <person name="Wang Q."/>
            <person name="Han X."/>
        </authorList>
    </citation>
    <scope>NUCLEOTIDE SEQUENCE</scope>
    <source>
        <strain evidence="4">WQ 366</strain>
    </source>
</reference>
<evidence type="ECO:0000256" key="1">
    <source>
        <dbReference type="PROSITE-ProRule" id="PRU00339"/>
    </source>
</evidence>
<keyword evidence="2" id="KW-0472">Membrane</keyword>
<dbReference type="InterPro" id="IPR019734">
    <property type="entry name" value="TPR_rpt"/>
</dbReference>
<name>A0ABS7Z8A8_9SPHI</name>
<keyword evidence="2" id="KW-0812">Transmembrane</keyword>
<dbReference type="Proteomes" id="UP001165302">
    <property type="component" value="Unassembled WGS sequence"/>
</dbReference>
<accession>A0ABS7Z8A8</accession>
<dbReference type="PANTHER" id="PTHR10098">
    <property type="entry name" value="RAPSYN-RELATED"/>
    <property type="match status" value="1"/>
</dbReference>
<dbReference type="InterPro" id="IPR011990">
    <property type="entry name" value="TPR-like_helical_dom_sf"/>
</dbReference>